<evidence type="ECO:0000256" key="17">
    <source>
        <dbReference type="ARBA" id="ARBA00023288"/>
    </source>
</evidence>
<comment type="catalytic activity">
    <reaction evidence="22">
        <text>1-dodecanoyl-sn-glycero-3-phosphocholine + H2O = 1-dodecanoyl-sn-glycerol + phosphocholine + H(+)</text>
        <dbReference type="Rhea" id="RHEA:41127"/>
        <dbReference type="ChEBI" id="CHEBI:15377"/>
        <dbReference type="ChEBI" id="CHEBI:15378"/>
        <dbReference type="ChEBI" id="CHEBI:74966"/>
        <dbReference type="ChEBI" id="CHEBI:75529"/>
        <dbReference type="ChEBI" id="CHEBI:295975"/>
    </reaction>
    <physiologicalReaction direction="left-to-right" evidence="22">
        <dbReference type="Rhea" id="RHEA:41128"/>
    </physiologicalReaction>
</comment>
<dbReference type="OrthoDB" id="415411at2759"/>
<keyword evidence="10" id="KW-0378">Hydrolase</keyword>
<evidence type="ECO:0000256" key="2">
    <source>
        <dbReference type="ARBA" id="ARBA00004609"/>
    </source>
</evidence>
<keyword evidence="16" id="KW-0325">Glycoprotein</keyword>
<keyword evidence="17" id="KW-0449">Lipoprotein</keyword>
<evidence type="ECO:0000256" key="25">
    <source>
        <dbReference type="ARBA" id="ARBA00047494"/>
    </source>
</evidence>
<evidence type="ECO:0000256" key="32">
    <source>
        <dbReference type="ARBA" id="ARBA00049320"/>
    </source>
</evidence>
<evidence type="ECO:0000256" key="14">
    <source>
        <dbReference type="ARBA" id="ARBA00023136"/>
    </source>
</evidence>
<dbReference type="EC" id="3.1.4.38" evidence="4"/>
<dbReference type="GO" id="GO:0008889">
    <property type="term" value="F:glycerophosphodiester phosphodiesterase activity"/>
    <property type="evidence" value="ECO:0007669"/>
    <property type="project" value="TreeGrafter"/>
</dbReference>
<dbReference type="InterPro" id="IPR017850">
    <property type="entry name" value="Alkaline_phosphatase_core_sf"/>
</dbReference>
<evidence type="ECO:0000256" key="11">
    <source>
        <dbReference type="ARBA" id="ARBA00022833"/>
    </source>
</evidence>
<evidence type="ECO:0000256" key="5">
    <source>
        <dbReference type="ARBA" id="ARBA00022475"/>
    </source>
</evidence>
<gene>
    <name evidence="33" type="ORF">Celaphus_00019246</name>
</gene>
<organism evidence="33 34">
    <name type="scientific">Cervus elaphus hippelaphus</name>
    <name type="common">European red deer</name>
    <dbReference type="NCBI Taxonomy" id="46360"/>
    <lineage>
        <taxon>Eukaryota</taxon>
        <taxon>Metazoa</taxon>
        <taxon>Chordata</taxon>
        <taxon>Craniata</taxon>
        <taxon>Vertebrata</taxon>
        <taxon>Euteleostomi</taxon>
        <taxon>Mammalia</taxon>
        <taxon>Eutheria</taxon>
        <taxon>Laurasiatheria</taxon>
        <taxon>Artiodactyla</taxon>
        <taxon>Ruminantia</taxon>
        <taxon>Pecora</taxon>
        <taxon>Cervidae</taxon>
        <taxon>Cervinae</taxon>
        <taxon>Cervus</taxon>
    </lineage>
</organism>
<comment type="catalytic activity">
    <reaction evidence="29">
        <text>sphing-4-enine-phosphocholine + H2O = sphing-4-enine + phosphocholine + H(+)</text>
        <dbReference type="Rhea" id="RHEA:41095"/>
        <dbReference type="ChEBI" id="CHEBI:15377"/>
        <dbReference type="ChEBI" id="CHEBI:15378"/>
        <dbReference type="ChEBI" id="CHEBI:57756"/>
        <dbReference type="ChEBI" id="CHEBI:58906"/>
        <dbReference type="ChEBI" id="CHEBI:295975"/>
    </reaction>
    <physiologicalReaction direction="left-to-right" evidence="29">
        <dbReference type="Rhea" id="RHEA:41096"/>
    </physiologicalReaction>
</comment>
<evidence type="ECO:0000256" key="18">
    <source>
        <dbReference type="ARBA" id="ARBA00031167"/>
    </source>
</evidence>
<keyword evidence="12" id="KW-0442">Lipid degradation</keyword>
<keyword evidence="6" id="KW-0597">Phosphoprotein</keyword>
<keyword evidence="14" id="KW-0472">Membrane</keyword>
<evidence type="ECO:0000256" key="22">
    <source>
        <dbReference type="ARBA" id="ARBA00047290"/>
    </source>
</evidence>
<comment type="catalytic activity">
    <reaction evidence="24">
        <text>glycero-2-phosphocholine + H2O = phosphocholine + glycerol + H(+)</text>
        <dbReference type="Rhea" id="RHEA:61684"/>
        <dbReference type="ChEBI" id="CHEBI:15377"/>
        <dbReference type="ChEBI" id="CHEBI:15378"/>
        <dbReference type="ChEBI" id="CHEBI:17754"/>
        <dbReference type="ChEBI" id="CHEBI:144950"/>
        <dbReference type="ChEBI" id="CHEBI:295975"/>
    </reaction>
    <physiologicalReaction direction="left-to-right" evidence="24">
        <dbReference type="Rhea" id="RHEA:61685"/>
    </physiologicalReaction>
</comment>
<dbReference type="GO" id="GO:0019695">
    <property type="term" value="P:choline metabolic process"/>
    <property type="evidence" value="ECO:0007669"/>
    <property type="project" value="TreeGrafter"/>
</dbReference>
<keyword evidence="8" id="KW-0479">Metal-binding</keyword>
<dbReference type="Pfam" id="PF01663">
    <property type="entry name" value="Phosphodiest"/>
    <property type="match status" value="1"/>
</dbReference>
<comment type="subcellular location">
    <subcellularLocation>
        <location evidence="2">Cell membrane</location>
        <topology evidence="2">Lipid-anchor</topology>
        <topology evidence="2">GPI-anchor</topology>
    </subcellularLocation>
</comment>
<evidence type="ECO:0000313" key="34">
    <source>
        <dbReference type="Proteomes" id="UP000242450"/>
    </source>
</evidence>
<proteinExistence type="inferred from homology"/>
<evidence type="ECO:0000256" key="16">
    <source>
        <dbReference type="ARBA" id="ARBA00023180"/>
    </source>
</evidence>
<evidence type="ECO:0000256" key="13">
    <source>
        <dbReference type="ARBA" id="ARBA00023098"/>
    </source>
</evidence>
<evidence type="ECO:0000256" key="26">
    <source>
        <dbReference type="ARBA" id="ARBA00047600"/>
    </source>
</evidence>
<dbReference type="GO" id="GO:0016042">
    <property type="term" value="P:lipid catabolic process"/>
    <property type="evidence" value="ECO:0007669"/>
    <property type="project" value="UniProtKB-KW"/>
</dbReference>
<dbReference type="GO" id="GO:0047390">
    <property type="term" value="F:glycerophosphocholine cholinephosphodiesterase activity"/>
    <property type="evidence" value="ECO:0007669"/>
    <property type="project" value="UniProtKB-EC"/>
</dbReference>
<evidence type="ECO:0000256" key="4">
    <source>
        <dbReference type="ARBA" id="ARBA00012318"/>
    </source>
</evidence>
<keyword evidence="7" id="KW-0336">GPI-anchor</keyword>
<dbReference type="Proteomes" id="UP000242450">
    <property type="component" value="Chromosome 32"/>
</dbReference>
<comment type="catalytic activity">
    <reaction evidence="26">
        <text>a 1-acyl-sn-glycero-3-phosphocholine + H2O = a 1-acyl-sn-glycerol + phosphocholine + H(+)</text>
        <dbReference type="Rhea" id="RHEA:44720"/>
        <dbReference type="ChEBI" id="CHEBI:15377"/>
        <dbReference type="ChEBI" id="CHEBI:15378"/>
        <dbReference type="ChEBI" id="CHEBI:58168"/>
        <dbReference type="ChEBI" id="CHEBI:64683"/>
        <dbReference type="ChEBI" id="CHEBI:295975"/>
    </reaction>
    <physiologicalReaction direction="left-to-right" evidence="26">
        <dbReference type="Rhea" id="RHEA:44721"/>
    </physiologicalReaction>
</comment>
<protein>
    <recommendedName>
        <fullName evidence="4">glycerophosphocholine cholinephosphodiesterase</fullName>
        <ecNumber evidence="4">3.1.4.38</ecNumber>
    </recommendedName>
    <alternativeName>
        <fullName evidence="19">Choline-specific glycerophosphodiester phosphodiesterase</fullName>
    </alternativeName>
    <alternativeName>
        <fullName evidence="18">Ectonucleotide pyrophosphatase/phosphodiesterase family member 6</fullName>
    </alternativeName>
</protein>
<evidence type="ECO:0000256" key="6">
    <source>
        <dbReference type="ARBA" id="ARBA00022553"/>
    </source>
</evidence>
<evidence type="ECO:0000256" key="31">
    <source>
        <dbReference type="ARBA" id="ARBA00049092"/>
    </source>
</evidence>
<evidence type="ECO:0000256" key="15">
    <source>
        <dbReference type="ARBA" id="ARBA00023157"/>
    </source>
</evidence>
<dbReference type="InterPro" id="IPR002591">
    <property type="entry name" value="Phosphodiest/P_Trfase"/>
</dbReference>
<name>A0A212C2L8_CEREH</name>
<evidence type="ECO:0000256" key="10">
    <source>
        <dbReference type="ARBA" id="ARBA00022801"/>
    </source>
</evidence>
<evidence type="ECO:0000256" key="28">
    <source>
        <dbReference type="ARBA" id="ARBA00048209"/>
    </source>
</evidence>
<evidence type="ECO:0000256" key="3">
    <source>
        <dbReference type="ARBA" id="ARBA00010594"/>
    </source>
</evidence>
<comment type="catalytic activity">
    <reaction evidence="27">
        <text>1-tetradecanoyl-sn-glycero-3-phosphocholine + H2O = 1-tetradecanoyl-sn-glycerol + phosphocholine + H(+)</text>
        <dbReference type="Rhea" id="RHEA:40999"/>
        <dbReference type="ChEBI" id="CHEBI:15377"/>
        <dbReference type="ChEBI" id="CHEBI:15378"/>
        <dbReference type="ChEBI" id="CHEBI:64489"/>
        <dbReference type="ChEBI" id="CHEBI:75536"/>
        <dbReference type="ChEBI" id="CHEBI:295975"/>
    </reaction>
    <physiologicalReaction direction="left-to-right" evidence="27">
        <dbReference type="Rhea" id="RHEA:41000"/>
    </physiologicalReaction>
</comment>
<evidence type="ECO:0000256" key="19">
    <source>
        <dbReference type="ARBA" id="ARBA00032556"/>
    </source>
</evidence>
<reference evidence="33 34" key="1">
    <citation type="journal article" date="2018" name="Mol. Genet. Genomics">
        <title>The red deer Cervus elaphus genome CerEla1.0: sequencing, annotating, genes, and chromosomes.</title>
        <authorList>
            <person name="Bana N.A."/>
            <person name="Nyiri A."/>
            <person name="Nagy J."/>
            <person name="Frank K."/>
            <person name="Nagy T."/>
            <person name="Steger V."/>
            <person name="Schiller M."/>
            <person name="Lakatos P."/>
            <person name="Sugar L."/>
            <person name="Horn P."/>
            <person name="Barta E."/>
            <person name="Orosz L."/>
        </authorList>
    </citation>
    <scope>NUCLEOTIDE SEQUENCE [LARGE SCALE GENOMIC DNA]</scope>
    <source>
        <strain evidence="33">Hungarian</strain>
    </source>
</reference>
<evidence type="ECO:0000256" key="24">
    <source>
        <dbReference type="ARBA" id="ARBA00047482"/>
    </source>
</evidence>
<evidence type="ECO:0000256" key="30">
    <source>
        <dbReference type="ARBA" id="ARBA00048703"/>
    </source>
</evidence>
<evidence type="ECO:0000313" key="33">
    <source>
        <dbReference type="EMBL" id="OWK00249.1"/>
    </source>
</evidence>
<comment type="subunit">
    <text evidence="21">Homodimer; disulfide-linked. Homotetramer.</text>
</comment>
<comment type="function">
    <text evidence="20">Choline-specific glycerophosphodiesterase that hydrolyzes glycerophosphocholine (GPC) and lysophosphatidylcholine (LPC) and contributes to supplying choline to the cells. Has a preference for LPC with short (12:0 and 14:0) or polyunsaturated (18:2 and 20:4) fatty acids. In vitro, hydrolyzes only choline-containing lysophospholipids, such as sphingosylphosphorylcholine (SPC), platelet-activating factor (PAF) and lysoPAF, but not other lysophospholipids.</text>
</comment>
<comment type="similarity">
    <text evidence="3">Belongs to the nucleotide pyrophosphatase/phosphodiesterase family.</text>
</comment>
<dbReference type="Gene3D" id="3.40.720.10">
    <property type="entry name" value="Alkaline Phosphatase, subunit A"/>
    <property type="match status" value="1"/>
</dbReference>
<accession>A0A212C2L8</accession>
<keyword evidence="5" id="KW-1003">Cell membrane</keyword>
<dbReference type="GO" id="GO:0098552">
    <property type="term" value="C:side of membrane"/>
    <property type="evidence" value="ECO:0007669"/>
    <property type="project" value="UniProtKB-KW"/>
</dbReference>
<evidence type="ECO:0000256" key="23">
    <source>
        <dbReference type="ARBA" id="ARBA00047322"/>
    </source>
</evidence>
<keyword evidence="9" id="KW-0732">Signal</keyword>
<sequence length="149" mass="16575">MALGTGRPRCTRPVSPSENPLACFRVSAVLGLQACPHRGRRSGGEKAGGLLSAAPLLLPPRSGQADLAAIYYERVDVEGHHHGPWSPQRKDAVKAVDTVMAYLTKWIQERELQDDLNVIIFSDHGMTDISWIDKVIELYNYINLRDLQQ</sequence>
<feature type="non-terminal residue" evidence="33">
    <location>
        <position position="149"/>
    </location>
</feature>
<comment type="catalytic activity">
    <reaction evidence="28">
        <text>1-hexadecanoyl-sn-glycero-3-phosphocholine + H2O = 1-hexadecanoyl-sn-glycerol + phosphocholine + H(+)</text>
        <dbReference type="Rhea" id="RHEA:41119"/>
        <dbReference type="ChEBI" id="CHEBI:15377"/>
        <dbReference type="ChEBI" id="CHEBI:15378"/>
        <dbReference type="ChEBI" id="CHEBI:72998"/>
        <dbReference type="ChEBI" id="CHEBI:75542"/>
        <dbReference type="ChEBI" id="CHEBI:295975"/>
    </reaction>
    <physiologicalReaction direction="left-to-right" evidence="28">
        <dbReference type="Rhea" id="RHEA:41120"/>
    </physiologicalReaction>
</comment>
<evidence type="ECO:0000256" key="9">
    <source>
        <dbReference type="ARBA" id="ARBA00022729"/>
    </source>
</evidence>
<dbReference type="PANTHER" id="PTHR10151:SF66">
    <property type="entry name" value="GLYCEROPHOSPHOCHOLINE CHOLINEPHOSPHODIESTERASE ENPP6"/>
    <property type="match status" value="1"/>
</dbReference>
<comment type="catalytic activity">
    <reaction evidence="31">
        <text>1-(9Z,12Z)-octadecadienoyl-sn-glycero-3-phosphocholine + H2O = 1-(9Z,12Z-octadecadienoyl)-sn-glycerol + phosphocholine + H(+)</text>
        <dbReference type="Rhea" id="RHEA:41115"/>
        <dbReference type="ChEBI" id="CHEBI:15377"/>
        <dbReference type="ChEBI" id="CHEBI:15378"/>
        <dbReference type="ChEBI" id="CHEBI:28733"/>
        <dbReference type="ChEBI" id="CHEBI:75561"/>
        <dbReference type="ChEBI" id="CHEBI:295975"/>
    </reaction>
    <physiologicalReaction direction="left-to-right" evidence="31">
        <dbReference type="Rhea" id="RHEA:41116"/>
    </physiologicalReaction>
</comment>
<dbReference type="AlphaFoldDB" id="A0A212C2L8"/>
<evidence type="ECO:0000256" key="29">
    <source>
        <dbReference type="ARBA" id="ARBA00048234"/>
    </source>
</evidence>
<comment type="cofactor">
    <cofactor evidence="1">
        <name>Zn(2+)</name>
        <dbReference type="ChEBI" id="CHEBI:29105"/>
    </cofactor>
</comment>
<keyword evidence="34" id="KW-1185">Reference proteome</keyword>
<keyword evidence="15" id="KW-1015">Disulfide bond</keyword>
<dbReference type="GO" id="GO:0005886">
    <property type="term" value="C:plasma membrane"/>
    <property type="evidence" value="ECO:0007669"/>
    <property type="project" value="UniProtKB-SubCell"/>
</dbReference>
<keyword evidence="11" id="KW-0862">Zinc</keyword>
<evidence type="ECO:0000256" key="12">
    <source>
        <dbReference type="ARBA" id="ARBA00022963"/>
    </source>
</evidence>
<comment type="catalytic activity">
    <reaction evidence="32">
        <text>1-(5Z,8Z,11Z,14Z-eicosatetraenoyl)-sn-glycero-3-phosphocholine + H2O = 1-(5Z,8Z,11Z,14Z-eicosatetraenoyl)-sn-glycerol + phosphocholine + H(+)</text>
        <dbReference type="Rhea" id="RHEA:41003"/>
        <dbReference type="ChEBI" id="CHEBI:15377"/>
        <dbReference type="ChEBI" id="CHEBI:15378"/>
        <dbReference type="ChEBI" id="CHEBI:34071"/>
        <dbReference type="ChEBI" id="CHEBI:74344"/>
        <dbReference type="ChEBI" id="CHEBI:295975"/>
    </reaction>
    <physiologicalReaction direction="left-to-right" evidence="32">
        <dbReference type="Rhea" id="RHEA:41004"/>
    </physiologicalReaction>
</comment>
<dbReference type="PANTHER" id="PTHR10151">
    <property type="entry name" value="ECTONUCLEOTIDE PYROPHOSPHATASE/PHOSPHODIESTERASE"/>
    <property type="match status" value="1"/>
</dbReference>
<dbReference type="GO" id="GO:0046872">
    <property type="term" value="F:metal ion binding"/>
    <property type="evidence" value="ECO:0007669"/>
    <property type="project" value="UniProtKB-KW"/>
</dbReference>
<evidence type="ECO:0000256" key="27">
    <source>
        <dbReference type="ARBA" id="ARBA00047779"/>
    </source>
</evidence>
<dbReference type="EMBL" id="MKHE01000032">
    <property type="protein sequence ID" value="OWK00249.1"/>
    <property type="molecule type" value="Genomic_DNA"/>
</dbReference>
<dbReference type="SUPFAM" id="SSF53649">
    <property type="entry name" value="Alkaline phosphatase-like"/>
    <property type="match status" value="1"/>
</dbReference>
<comment type="catalytic activity">
    <reaction evidence="23">
        <text>1-(9Z-octadecenoyl)-sn-glycero-3-phosphocholine + H2O = 1-(9Z-octadecenoyl)-sn-glycerol + phosphocholine + H(+)</text>
        <dbReference type="Rhea" id="RHEA:41091"/>
        <dbReference type="ChEBI" id="CHEBI:15377"/>
        <dbReference type="ChEBI" id="CHEBI:15378"/>
        <dbReference type="ChEBI" id="CHEBI:28610"/>
        <dbReference type="ChEBI" id="CHEBI:75757"/>
        <dbReference type="ChEBI" id="CHEBI:295975"/>
    </reaction>
    <physiologicalReaction direction="left-to-right" evidence="23">
        <dbReference type="Rhea" id="RHEA:41092"/>
    </physiologicalReaction>
</comment>
<comment type="catalytic activity">
    <reaction evidence="25">
        <text>a 1-O-alkyl-sn-glycero-3-phosphocholine + H2O = a 1-O-alkyl-sn-glycerol + phosphocholine + H(+)</text>
        <dbReference type="Rhea" id="RHEA:36083"/>
        <dbReference type="ChEBI" id="CHEBI:15377"/>
        <dbReference type="ChEBI" id="CHEBI:15378"/>
        <dbReference type="ChEBI" id="CHEBI:15850"/>
        <dbReference type="ChEBI" id="CHEBI:30909"/>
        <dbReference type="ChEBI" id="CHEBI:295975"/>
    </reaction>
    <physiologicalReaction direction="left-to-right" evidence="25">
        <dbReference type="Rhea" id="RHEA:36084"/>
    </physiologicalReaction>
</comment>
<keyword evidence="13" id="KW-0443">Lipid metabolism</keyword>
<evidence type="ECO:0000256" key="20">
    <source>
        <dbReference type="ARBA" id="ARBA00046203"/>
    </source>
</evidence>
<evidence type="ECO:0000256" key="1">
    <source>
        <dbReference type="ARBA" id="ARBA00001947"/>
    </source>
</evidence>
<comment type="catalytic activity">
    <reaction evidence="30">
        <text>sn-glycerol 3-phosphocholine + H2O = phosphocholine + glycerol + H(+)</text>
        <dbReference type="Rhea" id="RHEA:19545"/>
        <dbReference type="ChEBI" id="CHEBI:15377"/>
        <dbReference type="ChEBI" id="CHEBI:15378"/>
        <dbReference type="ChEBI" id="CHEBI:16870"/>
        <dbReference type="ChEBI" id="CHEBI:17754"/>
        <dbReference type="ChEBI" id="CHEBI:295975"/>
        <dbReference type="EC" id="3.1.4.38"/>
    </reaction>
    <physiologicalReaction direction="left-to-right" evidence="30">
        <dbReference type="Rhea" id="RHEA:19546"/>
    </physiologicalReaction>
</comment>
<evidence type="ECO:0000256" key="7">
    <source>
        <dbReference type="ARBA" id="ARBA00022622"/>
    </source>
</evidence>
<comment type="caution">
    <text evidence="33">The sequence shown here is derived from an EMBL/GenBank/DDBJ whole genome shotgun (WGS) entry which is preliminary data.</text>
</comment>
<evidence type="ECO:0000256" key="21">
    <source>
        <dbReference type="ARBA" id="ARBA00046706"/>
    </source>
</evidence>
<evidence type="ECO:0000256" key="8">
    <source>
        <dbReference type="ARBA" id="ARBA00022723"/>
    </source>
</evidence>